<dbReference type="EMBL" id="JRES01001509">
    <property type="protein sequence ID" value="KNC22378.1"/>
    <property type="molecule type" value="Genomic_DNA"/>
</dbReference>
<dbReference type="Proteomes" id="UP000037069">
    <property type="component" value="Unassembled WGS sequence"/>
</dbReference>
<name>A0A0L0BQX5_LUCCU</name>
<keyword evidence="2" id="KW-1185">Reference proteome</keyword>
<comment type="caution">
    <text evidence="1">The sequence shown here is derived from an EMBL/GenBank/DDBJ whole genome shotgun (WGS) entry which is preliminary data.</text>
</comment>
<dbReference type="AlphaFoldDB" id="A0A0L0BQX5"/>
<accession>A0A0L0BQX5</accession>
<protein>
    <submittedName>
        <fullName evidence="1">Uncharacterized protein</fullName>
    </submittedName>
</protein>
<proteinExistence type="predicted"/>
<organism evidence="1 2">
    <name type="scientific">Lucilia cuprina</name>
    <name type="common">Green bottle fly</name>
    <name type="synonym">Australian sheep blowfly</name>
    <dbReference type="NCBI Taxonomy" id="7375"/>
    <lineage>
        <taxon>Eukaryota</taxon>
        <taxon>Metazoa</taxon>
        <taxon>Ecdysozoa</taxon>
        <taxon>Arthropoda</taxon>
        <taxon>Hexapoda</taxon>
        <taxon>Insecta</taxon>
        <taxon>Pterygota</taxon>
        <taxon>Neoptera</taxon>
        <taxon>Endopterygota</taxon>
        <taxon>Diptera</taxon>
        <taxon>Brachycera</taxon>
        <taxon>Muscomorpha</taxon>
        <taxon>Oestroidea</taxon>
        <taxon>Calliphoridae</taxon>
        <taxon>Luciliinae</taxon>
        <taxon>Lucilia</taxon>
    </lineage>
</organism>
<reference evidence="1 2" key="1">
    <citation type="journal article" date="2015" name="Nat. Commun.">
        <title>Lucilia cuprina genome unlocks parasitic fly biology to underpin future interventions.</title>
        <authorList>
            <person name="Anstead C.A."/>
            <person name="Korhonen P.K."/>
            <person name="Young N.D."/>
            <person name="Hall R.S."/>
            <person name="Jex A.R."/>
            <person name="Murali S.C."/>
            <person name="Hughes D.S."/>
            <person name="Lee S.F."/>
            <person name="Perry T."/>
            <person name="Stroehlein A.J."/>
            <person name="Ansell B.R."/>
            <person name="Breugelmans B."/>
            <person name="Hofmann A."/>
            <person name="Qu J."/>
            <person name="Dugan S."/>
            <person name="Lee S.L."/>
            <person name="Chao H."/>
            <person name="Dinh H."/>
            <person name="Han Y."/>
            <person name="Doddapaneni H.V."/>
            <person name="Worley K.C."/>
            <person name="Muzny D.M."/>
            <person name="Ioannidis P."/>
            <person name="Waterhouse R.M."/>
            <person name="Zdobnov E.M."/>
            <person name="James P.J."/>
            <person name="Bagnall N.H."/>
            <person name="Kotze A.C."/>
            <person name="Gibbs R.A."/>
            <person name="Richards S."/>
            <person name="Batterham P."/>
            <person name="Gasser R.B."/>
        </authorList>
    </citation>
    <scope>NUCLEOTIDE SEQUENCE [LARGE SCALE GENOMIC DNA]</scope>
    <source>
        <strain evidence="1 2">LS</strain>
        <tissue evidence="1">Full body</tissue>
    </source>
</reference>
<evidence type="ECO:0000313" key="2">
    <source>
        <dbReference type="Proteomes" id="UP000037069"/>
    </source>
</evidence>
<gene>
    <name evidence="1" type="ORF">FF38_08818</name>
</gene>
<sequence length="31" mass="3563">MSFTTFINTVYLQHEDPDEDIESKPFMGVNG</sequence>
<evidence type="ECO:0000313" key="1">
    <source>
        <dbReference type="EMBL" id="KNC22378.1"/>
    </source>
</evidence>